<feature type="coiled-coil region" evidence="1">
    <location>
        <begin position="1220"/>
        <end position="1249"/>
    </location>
</feature>
<evidence type="ECO:0000256" key="1">
    <source>
        <dbReference type="SAM" id="Coils"/>
    </source>
</evidence>
<proteinExistence type="predicted"/>
<accession>A0A4C2A8D7</accession>
<dbReference type="EMBL" id="BGZK01002603">
    <property type="protein sequence ID" value="GBP95245.1"/>
    <property type="molecule type" value="Genomic_DNA"/>
</dbReference>
<protein>
    <recommendedName>
        <fullName evidence="5">PWWP domain-containing protein</fullName>
    </recommendedName>
</protein>
<name>A0A4C2A8D7_EUMVA</name>
<dbReference type="Proteomes" id="UP000299102">
    <property type="component" value="Unassembled WGS sequence"/>
</dbReference>
<dbReference type="STRING" id="151549.A0A4C2A8D7"/>
<dbReference type="OrthoDB" id="6381815at2759"/>
<sequence>MSEDNVYKDGDIVWVKLGNNWWPGEVTGPARQPEGLISHLKRVPYCVVKFLMRIPREPDVVCLTDKEKEGLGPSTSTVHSVTAKKDAEDIRRMLLADWSDDDETPAETSVIDDSIVLVNTESHDLKDINAAKNRAELVEKDQRLAADIETLLEQTQPTVVDLLNASSFEESLSVKDLPIKERGKRIFKSRNRTRLAEKANTEISSLAEIHFPAELQTNEVDKINTTEETVVANKDKSEAFVRAGTVEMTPNQELLDQAFVVISQQDQESQRTVDIRDGALLVSTTPTDENSSMGTSDTGAEFGSPTSMLSEERLPAFRFQAIKLANINCCNNDVIHYQTEQKSIKQQRLSVDSIAANPENSFEEVQDKMFTIHQEKIETNIRPKSRHMKITPRRNVSELFKKRDAKRSASEAEKCCSLNKIQSVLNIVGNMGKEGVAKCGEISPVKEIGNEALNNNPEKRTEVIHRGTSDSNGLNNTTENRDVDAAPTEHEILNNLCGEMQDKENIFPKMKFKLKQTLYPVLKRNHKRSQKITAGKVKEIDENSKSTANDAHALEANKTQKGQMFETEFSLEIPPPAQKIRKLQRKHSTKALAIFDKLSDISHISKDEENTPKTLTEQEIILNESKTIVRQHSEFDNTLSMPCTPKESNIDESENVMNILSTSQAKDLIIECEPQTSQGMVECDHTMFAEVTPEKVIIDSDVDVTSGKRQDIIEENIRLDDRETILEREFQVIQPKEICDSVDMPPQQQSNSLQADADKAAEEFLIEFDSIVNHSHAVEEAAQNHTAEDALNAEDLISNIIEEVHEDQQIKEDTTTKSVSPIQLEPLTKVTVVANKIPFIKYSKTLLINKLKISTNKQIGVDSKGNKYIIIKTPPTDIVVKPTLTSTTAATAPTMNNFGTTITFQPLARTSSEKSATKPITKNNNVSQQQLQQQQMKQISITVPAKSTVDVSNLSEISVKTALRNRRKAAQAKAVAAATATANNMNSAKHVQAMEALSRRLSIASEAPPLAKISRTSSKNVQTQFATNSNLSTLFGDAQISNIAQQQLIQLQQQQQTSSSTKHILQHQQLSVAKPSQLLQQPNAVQQQNQQLQPQIITQIALQQQIQQHNPLQAPHLHQIQQQTEPLQQQIVQQSDGVNITTAVTEDRVRSQLALSQIIKFYNSQQQQILEDENGAAESQQVLLDAATFAHLLANRMLILNLYLTMALEYVLTREVLQALQIQQEQQQALELLNAAAEQQQQQQQLEQTASNDIIAVLAGSDLYDNDVLTIDITGRGYKCCFRSIAYYVNSRSSILLDNDEQIAWNSAYNRTHITWLYHRMLRWAWAAVQISKIA</sequence>
<evidence type="ECO:0000313" key="3">
    <source>
        <dbReference type="EMBL" id="GBP95245.1"/>
    </source>
</evidence>
<feature type="region of interest" description="Disordered" evidence="2">
    <location>
        <begin position="284"/>
        <end position="305"/>
    </location>
</feature>
<gene>
    <name evidence="3" type="ORF">EVAR_66588_1</name>
</gene>
<keyword evidence="4" id="KW-1185">Reference proteome</keyword>
<organism evidence="3 4">
    <name type="scientific">Eumeta variegata</name>
    <name type="common">Bagworm moth</name>
    <name type="synonym">Eumeta japonica</name>
    <dbReference type="NCBI Taxonomy" id="151549"/>
    <lineage>
        <taxon>Eukaryota</taxon>
        <taxon>Metazoa</taxon>
        <taxon>Ecdysozoa</taxon>
        <taxon>Arthropoda</taxon>
        <taxon>Hexapoda</taxon>
        <taxon>Insecta</taxon>
        <taxon>Pterygota</taxon>
        <taxon>Neoptera</taxon>
        <taxon>Endopterygota</taxon>
        <taxon>Lepidoptera</taxon>
        <taxon>Glossata</taxon>
        <taxon>Ditrysia</taxon>
        <taxon>Tineoidea</taxon>
        <taxon>Psychidae</taxon>
        <taxon>Oiketicinae</taxon>
        <taxon>Eumeta</taxon>
    </lineage>
</organism>
<dbReference type="SUPFAM" id="SSF63748">
    <property type="entry name" value="Tudor/PWWP/MBT"/>
    <property type="match status" value="1"/>
</dbReference>
<comment type="caution">
    <text evidence="3">The sequence shown here is derived from an EMBL/GenBank/DDBJ whole genome shotgun (WGS) entry which is preliminary data.</text>
</comment>
<evidence type="ECO:0000313" key="4">
    <source>
        <dbReference type="Proteomes" id="UP000299102"/>
    </source>
</evidence>
<reference evidence="3 4" key="1">
    <citation type="journal article" date="2019" name="Commun. Biol.">
        <title>The bagworm genome reveals a unique fibroin gene that provides high tensile strength.</title>
        <authorList>
            <person name="Kono N."/>
            <person name="Nakamura H."/>
            <person name="Ohtoshi R."/>
            <person name="Tomita M."/>
            <person name="Numata K."/>
            <person name="Arakawa K."/>
        </authorList>
    </citation>
    <scope>NUCLEOTIDE SEQUENCE [LARGE SCALE GENOMIC DNA]</scope>
</reference>
<keyword evidence="1" id="KW-0175">Coiled coil</keyword>
<evidence type="ECO:0008006" key="5">
    <source>
        <dbReference type="Google" id="ProtNLM"/>
    </source>
</evidence>
<evidence type="ECO:0000256" key="2">
    <source>
        <dbReference type="SAM" id="MobiDB-lite"/>
    </source>
</evidence>